<dbReference type="Proteomes" id="UP000306229">
    <property type="component" value="Chromosome"/>
</dbReference>
<feature type="domain" description="RNA polymerase sigma-70 region 2" evidence="5">
    <location>
        <begin position="9"/>
        <end position="74"/>
    </location>
</feature>
<dbReference type="GO" id="GO:0003677">
    <property type="term" value="F:DNA binding"/>
    <property type="evidence" value="ECO:0007669"/>
    <property type="project" value="InterPro"/>
</dbReference>
<keyword evidence="8" id="KW-1185">Reference proteome</keyword>
<keyword evidence="2" id="KW-0805">Transcription regulation</keyword>
<protein>
    <submittedName>
        <fullName evidence="7">Sigma-70 family RNA polymerase sigma factor</fullName>
    </submittedName>
</protein>
<dbReference type="InterPro" id="IPR039425">
    <property type="entry name" value="RNA_pol_sigma-70-like"/>
</dbReference>
<keyword evidence="4" id="KW-0804">Transcription</keyword>
<evidence type="ECO:0000259" key="5">
    <source>
        <dbReference type="Pfam" id="PF04542"/>
    </source>
</evidence>
<dbReference type="PANTHER" id="PTHR43133:SF62">
    <property type="entry name" value="RNA POLYMERASE SIGMA FACTOR SIGZ"/>
    <property type="match status" value="1"/>
</dbReference>
<dbReference type="InterPro" id="IPR007627">
    <property type="entry name" value="RNA_pol_sigma70_r2"/>
</dbReference>
<gene>
    <name evidence="7" type="ORF">FF125_17730</name>
</gene>
<dbReference type="EMBL" id="CP040749">
    <property type="protein sequence ID" value="QCX40198.1"/>
    <property type="molecule type" value="Genomic_DNA"/>
</dbReference>
<dbReference type="AlphaFoldDB" id="A0A5B7TVC7"/>
<feature type="domain" description="RNA polymerase sigma factor 70 region 4 type 2" evidence="6">
    <location>
        <begin position="105"/>
        <end position="156"/>
    </location>
</feature>
<accession>A0A5B7TVC7</accession>
<dbReference type="KEGG" id="fbe:FF125_17730"/>
<dbReference type="PANTHER" id="PTHR43133">
    <property type="entry name" value="RNA POLYMERASE ECF-TYPE SIGMA FACTO"/>
    <property type="match status" value="1"/>
</dbReference>
<dbReference type="Pfam" id="PF08281">
    <property type="entry name" value="Sigma70_r4_2"/>
    <property type="match status" value="1"/>
</dbReference>
<dbReference type="Gene3D" id="1.10.1740.10">
    <property type="match status" value="1"/>
</dbReference>
<keyword evidence="3" id="KW-0731">Sigma factor</keyword>
<reference evidence="7 8" key="1">
    <citation type="submission" date="2019-05" db="EMBL/GenBank/DDBJ databases">
        <title>Algicella ahnfeltiae gen. nov., sp. nov., a novel marine bacterium of the family Flavobacteriaceae isolated from a red alga.</title>
        <authorList>
            <person name="Nedashkovskaya O.I."/>
            <person name="Kukhlevskiy A.D."/>
            <person name="Kim S.-G."/>
            <person name="Zhukova N.V."/>
            <person name="Mikhailov V.V."/>
        </authorList>
    </citation>
    <scope>NUCLEOTIDE SEQUENCE [LARGE SCALE GENOMIC DNA]</scope>
    <source>
        <strain evidence="7 8">10Alg115</strain>
    </source>
</reference>
<dbReference type="GO" id="GO:0006352">
    <property type="term" value="P:DNA-templated transcription initiation"/>
    <property type="evidence" value="ECO:0007669"/>
    <property type="project" value="InterPro"/>
</dbReference>
<sequence length="189" mass="21883">MKDTKIIWNSYSEDVKHFILSKTNDKNIADDLLQEVFIKAHTKISSIQDVHKIKSWLFTVANNTIMDYFRSSKRKYSITAGEKMEMDIVDSDDHTADFFEHTEHDCLYGIIKNLEKKYRDPLFMADIKGIKHQKIAEILDLPLPTVKSQIQRARKMIAQGFVDCCGYELNEKGKLVGELKSKEDCKICS</sequence>
<comment type="similarity">
    <text evidence="1">Belongs to the sigma-70 factor family. ECF subfamily.</text>
</comment>
<evidence type="ECO:0000256" key="4">
    <source>
        <dbReference type="ARBA" id="ARBA00023163"/>
    </source>
</evidence>
<dbReference type="SUPFAM" id="SSF88946">
    <property type="entry name" value="Sigma2 domain of RNA polymerase sigma factors"/>
    <property type="match status" value="1"/>
</dbReference>
<dbReference type="GO" id="GO:0016987">
    <property type="term" value="F:sigma factor activity"/>
    <property type="evidence" value="ECO:0007669"/>
    <property type="project" value="UniProtKB-KW"/>
</dbReference>
<evidence type="ECO:0000313" key="7">
    <source>
        <dbReference type="EMBL" id="QCX40198.1"/>
    </source>
</evidence>
<dbReference type="RefSeq" id="WP_138951032.1">
    <property type="nucleotide sequence ID" value="NZ_CP040749.1"/>
</dbReference>
<dbReference type="InterPro" id="IPR013249">
    <property type="entry name" value="RNA_pol_sigma70_r4_t2"/>
</dbReference>
<organism evidence="7 8">
    <name type="scientific">Aureibaculum algae</name>
    <dbReference type="NCBI Taxonomy" id="2584122"/>
    <lineage>
        <taxon>Bacteria</taxon>
        <taxon>Pseudomonadati</taxon>
        <taxon>Bacteroidota</taxon>
        <taxon>Flavobacteriia</taxon>
        <taxon>Flavobacteriales</taxon>
        <taxon>Flavobacteriaceae</taxon>
        <taxon>Aureibaculum</taxon>
    </lineage>
</organism>
<dbReference type="OrthoDB" id="9795666at2"/>
<dbReference type="InterPro" id="IPR013325">
    <property type="entry name" value="RNA_pol_sigma_r2"/>
</dbReference>
<dbReference type="InterPro" id="IPR036388">
    <property type="entry name" value="WH-like_DNA-bd_sf"/>
</dbReference>
<evidence type="ECO:0000256" key="2">
    <source>
        <dbReference type="ARBA" id="ARBA00023015"/>
    </source>
</evidence>
<proteinExistence type="inferred from homology"/>
<name>A0A5B7TVC7_9FLAO</name>
<evidence type="ECO:0000313" key="8">
    <source>
        <dbReference type="Proteomes" id="UP000306229"/>
    </source>
</evidence>
<dbReference type="Gene3D" id="1.10.10.10">
    <property type="entry name" value="Winged helix-like DNA-binding domain superfamily/Winged helix DNA-binding domain"/>
    <property type="match status" value="1"/>
</dbReference>
<dbReference type="SUPFAM" id="SSF88659">
    <property type="entry name" value="Sigma3 and sigma4 domains of RNA polymerase sigma factors"/>
    <property type="match status" value="1"/>
</dbReference>
<dbReference type="InterPro" id="IPR013324">
    <property type="entry name" value="RNA_pol_sigma_r3/r4-like"/>
</dbReference>
<evidence type="ECO:0000256" key="3">
    <source>
        <dbReference type="ARBA" id="ARBA00023082"/>
    </source>
</evidence>
<evidence type="ECO:0000256" key="1">
    <source>
        <dbReference type="ARBA" id="ARBA00010641"/>
    </source>
</evidence>
<dbReference type="NCBIfam" id="TIGR02937">
    <property type="entry name" value="sigma70-ECF"/>
    <property type="match status" value="1"/>
</dbReference>
<dbReference type="Pfam" id="PF04542">
    <property type="entry name" value="Sigma70_r2"/>
    <property type="match status" value="1"/>
</dbReference>
<evidence type="ECO:0000259" key="6">
    <source>
        <dbReference type="Pfam" id="PF08281"/>
    </source>
</evidence>
<dbReference type="InterPro" id="IPR014284">
    <property type="entry name" value="RNA_pol_sigma-70_dom"/>
</dbReference>